<evidence type="ECO:0000313" key="2">
    <source>
        <dbReference type="EnsemblPlants" id="AES97761"/>
    </source>
</evidence>
<evidence type="ECO:0000313" key="1">
    <source>
        <dbReference type="EMBL" id="AES97761.1"/>
    </source>
</evidence>
<proteinExistence type="predicted"/>
<name>G7K8Z2_MEDTR</name>
<organism evidence="1 3">
    <name type="scientific">Medicago truncatula</name>
    <name type="common">Barrel medic</name>
    <name type="synonym">Medicago tribuloides</name>
    <dbReference type="NCBI Taxonomy" id="3880"/>
    <lineage>
        <taxon>Eukaryota</taxon>
        <taxon>Viridiplantae</taxon>
        <taxon>Streptophyta</taxon>
        <taxon>Embryophyta</taxon>
        <taxon>Tracheophyta</taxon>
        <taxon>Spermatophyta</taxon>
        <taxon>Magnoliopsida</taxon>
        <taxon>eudicotyledons</taxon>
        <taxon>Gunneridae</taxon>
        <taxon>Pentapetalae</taxon>
        <taxon>rosids</taxon>
        <taxon>fabids</taxon>
        <taxon>Fabales</taxon>
        <taxon>Fabaceae</taxon>
        <taxon>Papilionoideae</taxon>
        <taxon>50 kb inversion clade</taxon>
        <taxon>NPAAA clade</taxon>
        <taxon>Hologalegina</taxon>
        <taxon>IRL clade</taxon>
        <taxon>Trifolieae</taxon>
        <taxon>Medicago</taxon>
    </lineage>
</organism>
<dbReference type="AlphaFoldDB" id="G7K8Z2"/>
<sequence length="67" mass="7656">MNIFFWNVRGIGNSDTRVTFREGNVCADRLGNIGHTITRVVWHSTLPPGLGSVFYRDRCGLPNYRFP</sequence>
<evidence type="ECO:0000313" key="3">
    <source>
        <dbReference type="Proteomes" id="UP000002051"/>
    </source>
</evidence>
<dbReference type="Proteomes" id="UP000002051">
    <property type="component" value="Chromosome 5"/>
</dbReference>
<dbReference type="PaxDb" id="3880-AES97761"/>
<reference evidence="2" key="3">
    <citation type="submission" date="2015-04" db="UniProtKB">
        <authorList>
            <consortium name="EnsemblPlants"/>
        </authorList>
    </citation>
    <scope>IDENTIFICATION</scope>
    <source>
        <strain evidence="2">cv. Jemalong A17</strain>
    </source>
</reference>
<keyword evidence="3" id="KW-1185">Reference proteome</keyword>
<reference evidence="1 3" key="1">
    <citation type="journal article" date="2011" name="Nature">
        <title>The Medicago genome provides insight into the evolution of rhizobial symbioses.</title>
        <authorList>
            <person name="Young N.D."/>
            <person name="Debelle F."/>
            <person name="Oldroyd G.E."/>
            <person name="Geurts R."/>
            <person name="Cannon S.B."/>
            <person name="Udvardi M.K."/>
            <person name="Benedito V.A."/>
            <person name="Mayer K.F."/>
            <person name="Gouzy J."/>
            <person name="Schoof H."/>
            <person name="Van de Peer Y."/>
            <person name="Proost S."/>
            <person name="Cook D.R."/>
            <person name="Meyers B.C."/>
            <person name="Spannagl M."/>
            <person name="Cheung F."/>
            <person name="De Mita S."/>
            <person name="Krishnakumar V."/>
            <person name="Gundlach H."/>
            <person name="Zhou S."/>
            <person name="Mudge J."/>
            <person name="Bharti A.K."/>
            <person name="Murray J.D."/>
            <person name="Naoumkina M.A."/>
            <person name="Rosen B."/>
            <person name="Silverstein K.A."/>
            <person name="Tang H."/>
            <person name="Rombauts S."/>
            <person name="Zhao P.X."/>
            <person name="Zhou P."/>
            <person name="Barbe V."/>
            <person name="Bardou P."/>
            <person name="Bechner M."/>
            <person name="Bellec A."/>
            <person name="Berger A."/>
            <person name="Berges H."/>
            <person name="Bidwell S."/>
            <person name="Bisseling T."/>
            <person name="Choisne N."/>
            <person name="Couloux A."/>
            <person name="Denny R."/>
            <person name="Deshpande S."/>
            <person name="Dai X."/>
            <person name="Doyle J.J."/>
            <person name="Dudez A.M."/>
            <person name="Farmer A.D."/>
            <person name="Fouteau S."/>
            <person name="Franken C."/>
            <person name="Gibelin C."/>
            <person name="Gish J."/>
            <person name="Goldstein S."/>
            <person name="Gonzalez A.J."/>
            <person name="Green P.J."/>
            <person name="Hallab A."/>
            <person name="Hartog M."/>
            <person name="Hua A."/>
            <person name="Humphray S.J."/>
            <person name="Jeong D.H."/>
            <person name="Jing Y."/>
            <person name="Jocker A."/>
            <person name="Kenton S.M."/>
            <person name="Kim D.J."/>
            <person name="Klee K."/>
            <person name="Lai H."/>
            <person name="Lang C."/>
            <person name="Lin S."/>
            <person name="Macmil S.L."/>
            <person name="Magdelenat G."/>
            <person name="Matthews L."/>
            <person name="McCorrison J."/>
            <person name="Monaghan E.L."/>
            <person name="Mun J.H."/>
            <person name="Najar F.Z."/>
            <person name="Nicholson C."/>
            <person name="Noirot C."/>
            <person name="O'Bleness M."/>
            <person name="Paule C.R."/>
            <person name="Poulain J."/>
            <person name="Prion F."/>
            <person name="Qin B."/>
            <person name="Qu C."/>
            <person name="Retzel E.F."/>
            <person name="Riddle C."/>
            <person name="Sallet E."/>
            <person name="Samain S."/>
            <person name="Samson N."/>
            <person name="Sanders I."/>
            <person name="Saurat O."/>
            <person name="Scarpelli C."/>
            <person name="Schiex T."/>
            <person name="Segurens B."/>
            <person name="Severin A.J."/>
            <person name="Sherrier D.J."/>
            <person name="Shi R."/>
            <person name="Sims S."/>
            <person name="Singer S.R."/>
            <person name="Sinharoy S."/>
            <person name="Sterck L."/>
            <person name="Viollet A."/>
            <person name="Wang B.B."/>
            <person name="Wang K."/>
            <person name="Wang M."/>
            <person name="Wang X."/>
            <person name="Warfsmann J."/>
            <person name="Weissenbach J."/>
            <person name="White D.D."/>
            <person name="White J.D."/>
            <person name="Wiley G.B."/>
            <person name="Wincker P."/>
            <person name="Xing Y."/>
            <person name="Yang L."/>
            <person name="Yao Z."/>
            <person name="Ying F."/>
            <person name="Zhai J."/>
            <person name="Zhou L."/>
            <person name="Zuber A."/>
            <person name="Denarie J."/>
            <person name="Dixon R.A."/>
            <person name="May G.D."/>
            <person name="Schwartz D.C."/>
            <person name="Rogers J."/>
            <person name="Quetier F."/>
            <person name="Town C.D."/>
            <person name="Roe B.A."/>
        </authorList>
    </citation>
    <scope>NUCLEOTIDE SEQUENCE [LARGE SCALE GENOMIC DNA]</scope>
    <source>
        <strain evidence="1">A17</strain>
        <strain evidence="2 3">cv. Jemalong A17</strain>
    </source>
</reference>
<dbReference type="EnsemblPlants" id="AES97761">
    <property type="protein sequence ID" value="AES97761"/>
    <property type="gene ID" value="MTR_5g059590"/>
</dbReference>
<dbReference type="EMBL" id="CM001221">
    <property type="protein sequence ID" value="AES97761.1"/>
    <property type="molecule type" value="Genomic_DNA"/>
</dbReference>
<dbReference type="HOGENOM" id="CLU_2816286_0_0_1"/>
<protein>
    <submittedName>
        <fullName evidence="1 2">Uncharacterized protein</fullName>
    </submittedName>
</protein>
<reference evidence="1 3" key="2">
    <citation type="journal article" date="2014" name="BMC Genomics">
        <title>An improved genome release (version Mt4.0) for the model legume Medicago truncatula.</title>
        <authorList>
            <person name="Tang H."/>
            <person name="Krishnakumar V."/>
            <person name="Bidwell S."/>
            <person name="Rosen B."/>
            <person name="Chan A."/>
            <person name="Zhou S."/>
            <person name="Gentzbittel L."/>
            <person name="Childs K.L."/>
            <person name="Yandell M."/>
            <person name="Gundlach H."/>
            <person name="Mayer K.F."/>
            <person name="Schwartz D.C."/>
            <person name="Town C.D."/>
        </authorList>
    </citation>
    <scope>GENOME REANNOTATION</scope>
    <source>
        <strain evidence="2 3">cv. Jemalong A17</strain>
    </source>
</reference>
<accession>G7K8Z2</accession>
<gene>
    <name evidence="1" type="ordered locus">MTR_5g059590</name>
</gene>